<keyword evidence="4" id="KW-0460">Magnesium</keyword>
<evidence type="ECO:0000256" key="5">
    <source>
        <dbReference type="ARBA" id="ARBA00039666"/>
    </source>
</evidence>
<dbReference type="NCBIfam" id="TIGR01549">
    <property type="entry name" value="HAD-SF-IA-v1"/>
    <property type="match status" value="1"/>
</dbReference>
<evidence type="ECO:0000256" key="2">
    <source>
        <dbReference type="ARBA" id="ARBA00007958"/>
    </source>
</evidence>
<dbReference type="InterPro" id="IPR023214">
    <property type="entry name" value="HAD_sf"/>
</dbReference>
<dbReference type="GO" id="GO:0016791">
    <property type="term" value="F:phosphatase activity"/>
    <property type="evidence" value="ECO:0007669"/>
    <property type="project" value="InterPro"/>
</dbReference>
<reference evidence="6 7" key="1">
    <citation type="submission" date="2016-12" db="EMBL/GenBank/DDBJ databases">
        <title>Isolation and genomic insights into novel planktonic Zetaproteobacteria from stratified waters of the Chesapeake Bay.</title>
        <authorList>
            <person name="McAllister S.M."/>
            <person name="Kato S."/>
            <person name="Chan C.S."/>
            <person name="Chiu B.K."/>
            <person name="Field E.K."/>
        </authorList>
    </citation>
    <scope>NUCLEOTIDE SEQUENCE [LARGE SCALE GENOMIC DNA]</scope>
    <source>
        <strain evidence="6 7">CP-5</strain>
    </source>
</reference>
<accession>A0A2K8KXB1</accession>
<dbReference type="Pfam" id="PF13242">
    <property type="entry name" value="Hydrolase_like"/>
    <property type="match status" value="1"/>
</dbReference>
<comment type="cofactor">
    <cofactor evidence="1">
        <name>Mg(2+)</name>
        <dbReference type="ChEBI" id="CHEBI:18420"/>
    </cofactor>
</comment>
<dbReference type="AlphaFoldDB" id="A0A2K8KXB1"/>
<keyword evidence="7" id="KW-1185">Reference proteome</keyword>
<keyword evidence="3" id="KW-0479">Metal-binding</keyword>
<organism evidence="6 7">
    <name type="scientific">Mariprofundus aestuarium</name>
    <dbReference type="NCBI Taxonomy" id="1921086"/>
    <lineage>
        <taxon>Bacteria</taxon>
        <taxon>Pseudomonadati</taxon>
        <taxon>Pseudomonadota</taxon>
        <taxon>Candidatius Mariprofundia</taxon>
        <taxon>Mariprofundales</taxon>
        <taxon>Mariprofundaceae</taxon>
        <taxon>Mariprofundus</taxon>
    </lineage>
</organism>
<evidence type="ECO:0000256" key="4">
    <source>
        <dbReference type="ARBA" id="ARBA00022842"/>
    </source>
</evidence>
<evidence type="ECO:0000256" key="3">
    <source>
        <dbReference type="ARBA" id="ARBA00022723"/>
    </source>
</evidence>
<dbReference type="PANTHER" id="PTHR19288:SF46">
    <property type="entry name" value="HALOACID DEHALOGENASE-LIKE HYDROLASE DOMAIN-CONTAINING PROTEIN 2"/>
    <property type="match status" value="1"/>
</dbReference>
<name>A0A2K8KXB1_MARES</name>
<proteinExistence type="inferred from homology"/>
<dbReference type="KEGG" id="maes:Ga0123461_1156"/>
<dbReference type="NCBIfam" id="TIGR01460">
    <property type="entry name" value="HAD-SF-IIA"/>
    <property type="match status" value="1"/>
</dbReference>
<protein>
    <recommendedName>
        <fullName evidence="5">Haloacid dehalogenase-like hydrolase domain-containing protein 2</fullName>
    </recommendedName>
</protein>
<comment type="similarity">
    <text evidence="2">Belongs to the HAD-like hydrolase superfamily.</text>
</comment>
<dbReference type="NCBIfam" id="TIGR01458">
    <property type="entry name" value="HAD-SF-IIA-hyp3"/>
    <property type="match status" value="1"/>
</dbReference>
<evidence type="ECO:0000313" key="7">
    <source>
        <dbReference type="Proteomes" id="UP000231701"/>
    </source>
</evidence>
<dbReference type="InterPro" id="IPR036412">
    <property type="entry name" value="HAD-like_sf"/>
</dbReference>
<dbReference type="EMBL" id="CP018799">
    <property type="protein sequence ID" value="ATX79575.1"/>
    <property type="molecule type" value="Genomic_DNA"/>
</dbReference>
<sequence length="255" mass="27488">MGYIKAVLFDLDGVLYVGDRKIDGAEECIRSIRATGLAIAGVTNTTTQPKRIIAEKLATFGIPIYESEIYTPTALAVQAVATGSAKLYVRESLLEEFQGIRVCNANPDYIVMGDVGGEGYSPDSLLEIFTHVMNGTKVLALHKNRFWQKPDGLHLDIGPFVAAIEYATGKNAVILGKPSKDFFNGVCRSLSIEPENALMIGDDIESDIGGAQQAGLKTALVQTGKYRAEFVKTTGIKADLLLPSIADLYDGLKLL</sequence>
<dbReference type="Pfam" id="PF13344">
    <property type="entry name" value="Hydrolase_6"/>
    <property type="match status" value="1"/>
</dbReference>
<dbReference type="PANTHER" id="PTHR19288">
    <property type="entry name" value="4-NITROPHENYLPHOSPHATASE-RELATED"/>
    <property type="match status" value="1"/>
</dbReference>
<dbReference type="GO" id="GO:0005737">
    <property type="term" value="C:cytoplasm"/>
    <property type="evidence" value="ECO:0007669"/>
    <property type="project" value="TreeGrafter"/>
</dbReference>
<gene>
    <name evidence="6" type="ORF">Ga0123461_1156</name>
</gene>
<dbReference type="Proteomes" id="UP000231701">
    <property type="component" value="Chromosome"/>
</dbReference>
<dbReference type="SUPFAM" id="SSF56784">
    <property type="entry name" value="HAD-like"/>
    <property type="match status" value="1"/>
</dbReference>
<dbReference type="InterPro" id="IPR006439">
    <property type="entry name" value="HAD-SF_hydro_IA"/>
</dbReference>
<dbReference type="InterPro" id="IPR006355">
    <property type="entry name" value="LHPP/HDHD2"/>
</dbReference>
<dbReference type="GO" id="GO:0046872">
    <property type="term" value="F:metal ion binding"/>
    <property type="evidence" value="ECO:0007669"/>
    <property type="project" value="UniProtKB-KW"/>
</dbReference>
<keyword evidence="6" id="KW-0378">Hydrolase</keyword>
<dbReference type="Gene3D" id="3.40.50.1000">
    <property type="entry name" value="HAD superfamily/HAD-like"/>
    <property type="match status" value="2"/>
</dbReference>
<evidence type="ECO:0000313" key="6">
    <source>
        <dbReference type="EMBL" id="ATX79575.1"/>
    </source>
</evidence>
<evidence type="ECO:0000256" key="1">
    <source>
        <dbReference type="ARBA" id="ARBA00001946"/>
    </source>
</evidence>
<dbReference type="InterPro" id="IPR006357">
    <property type="entry name" value="HAD-SF_hydro_IIA"/>
</dbReference>